<dbReference type="EMBL" id="CP080572">
    <property type="protein sequence ID" value="USG99526.1"/>
    <property type="molecule type" value="Genomic_DNA"/>
</dbReference>
<dbReference type="SUPFAM" id="SSF56317">
    <property type="entry name" value="Carbon-nitrogen hydrolase"/>
    <property type="match status" value="1"/>
</dbReference>
<dbReference type="KEGG" id="thei:K1720_08415"/>
<dbReference type="Proteomes" id="UP001056425">
    <property type="component" value="Chromosome"/>
</dbReference>
<dbReference type="InterPro" id="IPR003010">
    <property type="entry name" value="C-N_Hydrolase"/>
</dbReference>
<evidence type="ECO:0000313" key="3">
    <source>
        <dbReference type="EMBL" id="USG99526.1"/>
    </source>
</evidence>
<gene>
    <name evidence="3" type="ORF">K1720_08415</name>
</gene>
<evidence type="ECO:0000256" key="1">
    <source>
        <dbReference type="ARBA" id="ARBA00022801"/>
    </source>
</evidence>
<dbReference type="RefSeq" id="WP_251948524.1">
    <property type="nucleotide sequence ID" value="NZ_CP080572.1"/>
</dbReference>
<feature type="domain" description="CN hydrolase" evidence="2">
    <location>
        <begin position="1"/>
        <end position="239"/>
    </location>
</feature>
<dbReference type="Gene3D" id="3.60.110.10">
    <property type="entry name" value="Carbon-nitrogen hydrolase"/>
    <property type="match status" value="1"/>
</dbReference>
<dbReference type="InterPro" id="IPR036526">
    <property type="entry name" value="C-N_Hydrolase_sf"/>
</dbReference>
<protein>
    <submittedName>
        <fullName evidence="3">Carbon-nitrogen hydrolase family protein</fullName>
    </submittedName>
</protein>
<dbReference type="AlphaFoldDB" id="A0A9E7MA63"/>
<dbReference type="PROSITE" id="PS50263">
    <property type="entry name" value="CN_HYDROLASE"/>
    <property type="match status" value="1"/>
</dbReference>
<dbReference type="GeneID" id="72778365"/>
<evidence type="ECO:0000313" key="4">
    <source>
        <dbReference type="Proteomes" id="UP001056425"/>
    </source>
</evidence>
<dbReference type="CDD" id="cd07197">
    <property type="entry name" value="nitrilase"/>
    <property type="match status" value="1"/>
</dbReference>
<accession>A0A9E7MA63</accession>
<dbReference type="PANTHER" id="PTHR43674:SF2">
    <property type="entry name" value="BETA-UREIDOPROPIONASE"/>
    <property type="match status" value="1"/>
</dbReference>
<dbReference type="PANTHER" id="PTHR43674">
    <property type="entry name" value="NITRILASE C965.09-RELATED"/>
    <property type="match status" value="1"/>
</dbReference>
<sequence>MRVALIPMKVEAGNFEANWKEFERRFEEALEHSPDIMVFPEYCLTGFDEWDFSGAKLYDEIVDRVSALAKENSVYVILGLLEPYKRCVYNSALLFNREGEVILKHRKFQEPMKFCTGNTVRTARTEFGKVAIIICGDLYNKRILKWIKRKKPDYIFIPMDRSPWGDFNLEEEIKCMGGRIKLLEVKTFIVNSYAHWDSFGGAWVFDENGNLLAQSTGDNILIFDYFFKPCCLERNAAQT</sequence>
<keyword evidence="4" id="KW-1185">Reference proteome</keyword>
<evidence type="ECO:0000259" key="2">
    <source>
        <dbReference type="PROSITE" id="PS50263"/>
    </source>
</evidence>
<reference evidence="3 4" key="1">
    <citation type="submission" date="2021-08" db="EMBL/GenBank/DDBJ databases">
        <title>Thermococcus onnuriiensis IOH2.</title>
        <authorList>
            <person name="Park Y.-J."/>
        </authorList>
    </citation>
    <scope>NUCLEOTIDE SEQUENCE [LARGE SCALE GENOMIC DNA]</scope>
    <source>
        <strain evidence="3 4">IOH2</strain>
    </source>
</reference>
<keyword evidence="1 3" id="KW-0378">Hydrolase</keyword>
<dbReference type="GO" id="GO:0016811">
    <property type="term" value="F:hydrolase activity, acting on carbon-nitrogen (but not peptide) bonds, in linear amides"/>
    <property type="evidence" value="ECO:0007669"/>
    <property type="project" value="TreeGrafter"/>
</dbReference>
<organism evidence="3 4">
    <name type="scientific">Thermococcus argininiproducens</name>
    <dbReference type="NCBI Taxonomy" id="2866384"/>
    <lineage>
        <taxon>Archaea</taxon>
        <taxon>Methanobacteriati</taxon>
        <taxon>Methanobacteriota</taxon>
        <taxon>Thermococci</taxon>
        <taxon>Thermococcales</taxon>
        <taxon>Thermococcaceae</taxon>
        <taxon>Thermococcus</taxon>
    </lineage>
</organism>
<dbReference type="InterPro" id="IPR050345">
    <property type="entry name" value="Aliph_Amidase/BUP"/>
</dbReference>
<name>A0A9E7MA63_9EURY</name>
<proteinExistence type="predicted"/>
<dbReference type="Pfam" id="PF00795">
    <property type="entry name" value="CN_hydrolase"/>
    <property type="match status" value="1"/>
</dbReference>